<dbReference type="GeneID" id="109419877"/>
<dbReference type="SUPFAM" id="SSF81383">
    <property type="entry name" value="F-box domain"/>
    <property type="match status" value="1"/>
</dbReference>
<dbReference type="Proteomes" id="UP000069940">
    <property type="component" value="Unassembled WGS sequence"/>
</dbReference>
<accession>A0ABM1XN90</accession>
<dbReference type="EnsemblMetazoa" id="AALFPA23_001226.R1049">
    <property type="protein sequence ID" value="AALFPA23_001226.P1049"/>
    <property type="gene ID" value="AALFPA23_001226"/>
</dbReference>
<dbReference type="CDD" id="cd09917">
    <property type="entry name" value="F-box_SF"/>
    <property type="match status" value="1"/>
</dbReference>
<sequence>MFYPTKMSRPVVIDNSDPRYILLNGERYRRYWTHPVTAESLPDYLLEKILKRLDWSDVHSAMLVNKSWMNTVLGVQRWFDGGEPLSAEWRLNVVPHADENDTDYQHFKLEEYHHTLMQTRRQYKHMTIYWGDWERCNKTNLVKDQMLVDIIRRFHQTLVSLRITSGRYEMPPWTMSDILRMCTNLKCLDLNGMQAVSRYDFCNLDTYRTRINTLYDCNQVFSPNPNGSNIFTNVTTLQVKISPSNKLKDLLHKLSPQLVQLSLSWELNKKEQVALPNDEFPLLETLILSSERVGPDNQLGRFLQRMPQLKALTLSPHRENHISVLHWVNPESLRHLDVWTGSLCPKKFAFIAKFPHLESLSIRGSYAMPNGPKKDGIVFRNVTRLALFDHEWRLHLNSIMVFFPNLVELELEAKETWGPADARSISNNTSLKRLIVNEGLDTLEVFMEFCGELKVPELTVTTQSNAFVVQPLSKPLVQALHIRKMSIYAYMIDPAIYKPMMQSMPKLRKLELTLQLPCDNKVYKRIIAKFPLCDTVRKTYQKYKPVFDNT</sequence>
<name>A0ABM1XN90_AEDAL</name>
<protein>
    <recommendedName>
        <fullName evidence="1">F-box domain-containing protein</fullName>
    </recommendedName>
</protein>
<dbReference type="PROSITE" id="PS50181">
    <property type="entry name" value="FBOX"/>
    <property type="match status" value="1"/>
</dbReference>
<evidence type="ECO:0000313" key="2">
    <source>
        <dbReference type="EnsemblMetazoa" id="AALFPA23_001226.P1049"/>
    </source>
</evidence>
<reference evidence="2" key="2">
    <citation type="submission" date="2025-05" db="UniProtKB">
        <authorList>
            <consortium name="EnsemblMetazoa"/>
        </authorList>
    </citation>
    <scope>IDENTIFICATION</scope>
    <source>
        <strain evidence="2">Foshan</strain>
    </source>
</reference>
<dbReference type="InterPro" id="IPR001810">
    <property type="entry name" value="F-box_dom"/>
</dbReference>
<organism evidence="2 3">
    <name type="scientific">Aedes albopictus</name>
    <name type="common">Asian tiger mosquito</name>
    <name type="synonym">Stegomyia albopicta</name>
    <dbReference type="NCBI Taxonomy" id="7160"/>
    <lineage>
        <taxon>Eukaryota</taxon>
        <taxon>Metazoa</taxon>
        <taxon>Ecdysozoa</taxon>
        <taxon>Arthropoda</taxon>
        <taxon>Hexapoda</taxon>
        <taxon>Insecta</taxon>
        <taxon>Pterygota</taxon>
        <taxon>Neoptera</taxon>
        <taxon>Endopterygota</taxon>
        <taxon>Diptera</taxon>
        <taxon>Nematocera</taxon>
        <taxon>Culicoidea</taxon>
        <taxon>Culicidae</taxon>
        <taxon>Culicinae</taxon>
        <taxon>Aedini</taxon>
        <taxon>Aedes</taxon>
        <taxon>Stegomyia</taxon>
    </lineage>
</organism>
<keyword evidence="3" id="KW-1185">Reference proteome</keyword>
<dbReference type="InterPro" id="IPR032675">
    <property type="entry name" value="LRR_dom_sf"/>
</dbReference>
<evidence type="ECO:0000313" key="3">
    <source>
        <dbReference type="Proteomes" id="UP000069940"/>
    </source>
</evidence>
<reference evidence="3" key="1">
    <citation type="journal article" date="2015" name="Proc. Natl. Acad. Sci. U.S.A.">
        <title>Genome sequence of the Asian Tiger mosquito, Aedes albopictus, reveals insights into its biology, genetics, and evolution.</title>
        <authorList>
            <person name="Chen X.G."/>
            <person name="Jiang X."/>
            <person name="Gu J."/>
            <person name="Xu M."/>
            <person name="Wu Y."/>
            <person name="Deng Y."/>
            <person name="Zhang C."/>
            <person name="Bonizzoni M."/>
            <person name="Dermauw W."/>
            <person name="Vontas J."/>
            <person name="Armbruster P."/>
            <person name="Huang X."/>
            <person name="Yang Y."/>
            <person name="Zhang H."/>
            <person name="He W."/>
            <person name="Peng H."/>
            <person name="Liu Y."/>
            <person name="Wu K."/>
            <person name="Chen J."/>
            <person name="Lirakis M."/>
            <person name="Topalis P."/>
            <person name="Van Leeuwen T."/>
            <person name="Hall A.B."/>
            <person name="Jiang X."/>
            <person name="Thorpe C."/>
            <person name="Mueller R.L."/>
            <person name="Sun C."/>
            <person name="Waterhouse R.M."/>
            <person name="Yan G."/>
            <person name="Tu Z.J."/>
            <person name="Fang X."/>
            <person name="James A.A."/>
        </authorList>
    </citation>
    <scope>NUCLEOTIDE SEQUENCE [LARGE SCALE GENOMIC DNA]</scope>
    <source>
        <strain evidence="3">Foshan</strain>
    </source>
</reference>
<dbReference type="Pfam" id="PF00646">
    <property type="entry name" value="F-box"/>
    <property type="match status" value="1"/>
</dbReference>
<dbReference type="Gene3D" id="3.80.10.10">
    <property type="entry name" value="Ribonuclease Inhibitor"/>
    <property type="match status" value="1"/>
</dbReference>
<dbReference type="InterPro" id="IPR036047">
    <property type="entry name" value="F-box-like_dom_sf"/>
</dbReference>
<proteinExistence type="predicted"/>
<feature type="domain" description="F-box" evidence="1">
    <location>
        <begin position="35"/>
        <end position="81"/>
    </location>
</feature>
<dbReference type="SUPFAM" id="SSF52058">
    <property type="entry name" value="L domain-like"/>
    <property type="match status" value="1"/>
</dbReference>
<dbReference type="RefSeq" id="XP_062711010.1">
    <property type="nucleotide sequence ID" value="XM_062855026.1"/>
</dbReference>
<evidence type="ECO:0000259" key="1">
    <source>
        <dbReference type="PROSITE" id="PS50181"/>
    </source>
</evidence>